<gene>
    <name evidence="14" type="ORF">EDM59_15225</name>
</gene>
<name>A0A3M8D8A4_9BACL</name>
<dbReference type="Pfam" id="PF02743">
    <property type="entry name" value="dCache_1"/>
    <property type="match status" value="1"/>
</dbReference>
<keyword evidence="8 10" id="KW-0807">Transducer</keyword>
<keyword evidence="6 11" id="KW-1133">Transmembrane helix</keyword>
<dbReference type="GO" id="GO:0006935">
    <property type="term" value="P:chemotaxis"/>
    <property type="evidence" value="ECO:0007669"/>
    <property type="project" value="UniProtKB-KW"/>
</dbReference>
<dbReference type="InterPro" id="IPR003660">
    <property type="entry name" value="HAMP_dom"/>
</dbReference>
<evidence type="ECO:0000256" key="1">
    <source>
        <dbReference type="ARBA" id="ARBA00004651"/>
    </source>
</evidence>
<dbReference type="SUPFAM" id="SSF58104">
    <property type="entry name" value="Methyl-accepting chemotaxis protein (MCP) signaling domain"/>
    <property type="match status" value="1"/>
</dbReference>
<keyword evidence="3" id="KW-0488">Methylation</keyword>
<evidence type="ECO:0000256" key="2">
    <source>
        <dbReference type="ARBA" id="ARBA00022475"/>
    </source>
</evidence>
<keyword evidence="4" id="KW-0145">Chemotaxis</keyword>
<feature type="domain" description="Methyl-accepting transducer" evidence="12">
    <location>
        <begin position="369"/>
        <end position="605"/>
    </location>
</feature>
<feature type="transmembrane region" description="Helical" evidence="11">
    <location>
        <begin position="12"/>
        <end position="32"/>
    </location>
</feature>
<evidence type="ECO:0000256" key="3">
    <source>
        <dbReference type="ARBA" id="ARBA00022481"/>
    </source>
</evidence>
<evidence type="ECO:0000256" key="6">
    <source>
        <dbReference type="ARBA" id="ARBA00022989"/>
    </source>
</evidence>
<evidence type="ECO:0000259" key="12">
    <source>
        <dbReference type="PROSITE" id="PS50111"/>
    </source>
</evidence>
<dbReference type="Gene3D" id="3.30.450.20">
    <property type="entry name" value="PAS domain"/>
    <property type="match status" value="2"/>
</dbReference>
<dbReference type="Pfam" id="PF00672">
    <property type="entry name" value="HAMP"/>
    <property type="match status" value="1"/>
</dbReference>
<evidence type="ECO:0000256" key="5">
    <source>
        <dbReference type="ARBA" id="ARBA00022692"/>
    </source>
</evidence>
<comment type="caution">
    <text evidence="14">The sequence shown here is derived from an EMBL/GenBank/DDBJ whole genome shotgun (WGS) entry which is preliminary data.</text>
</comment>
<dbReference type="InterPro" id="IPR033479">
    <property type="entry name" value="dCache_1"/>
</dbReference>
<evidence type="ECO:0000256" key="11">
    <source>
        <dbReference type="SAM" id="Phobius"/>
    </source>
</evidence>
<evidence type="ECO:0000313" key="15">
    <source>
        <dbReference type="Proteomes" id="UP000269573"/>
    </source>
</evidence>
<dbReference type="InterPro" id="IPR029151">
    <property type="entry name" value="Sensor-like_sf"/>
</dbReference>
<sequence>MKTPRLTVKSKLITAFAAILILPLLTLGWLSYQSAKEQLETELLTTASENVRLVDELLTQTLDSQSLDVELISSELGQADLLESTRSITRKKLQTFHALHPEIGEVYIGDQTGGMLTSTDTKLPSDFDPRKRPWYQAAMQQLQTTIITDPYIDAGTGNVVIGLARTLPDGSGVLGIDIQLSALDETVKQAKIGEKGYLSIFDKNQQYLIHPTGKAGTPAATSWIGSLYGEKAGIFSFSDANQAAKAVHLTNEKTGWKLMAVMYESEAVQAASPIFYKTLLVIIVALAIGSLAVYLILKSMLRPLRKLTEAAQKMSEGDVTQQVQVSSDDELGTLAKSFNHMAQSLRSLLHAVNDNVQQLAASAEQLSASADQTSKATEQIAVTMQEMAVGTEQQVSYTKESTEAVDQMSLGITQIADYSQKVSEAARQTADLASAGNGSIQSAVHQMNASSQSIHDLAEVVERLGVRSQEIGNIVEVITAISNQTNLLALNAAIEAARAGEAGRGFAVVADEVRKLAEQSSLSAKQITTLIASIQSETEHAVIVMDKSKREVTDGIEKVYEAGHSFEKIQSAIEEVAEKIGQVSGATQDISARTHLVVTLMNHISQVTLSASDGTQNVSAAAEEQLASMQEIATSSVSLERMAEELQSQIGHFKI</sequence>
<dbReference type="PROSITE" id="PS50885">
    <property type="entry name" value="HAMP"/>
    <property type="match status" value="1"/>
</dbReference>
<dbReference type="CDD" id="cd18773">
    <property type="entry name" value="PDC1_HK_sensor"/>
    <property type="match status" value="1"/>
</dbReference>
<dbReference type="RefSeq" id="WP_122924370.1">
    <property type="nucleotide sequence ID" value="NZ_RHHU01000010.1"/>
</dbReference>
<dbReference type="SMART" id="SM00283">
    <property type="entry name" value="MA"/>
    <property type="match status" value="1"/>
</dbReference>
<reference evidence="14 15" key="1">
    <citation type="submission" date="2018-10" db="EMBL/GenBank/DDBJ databases">
        <title>Phylogenomics of Brevibacillus.</title>
        <authorList>
            <person name="Dunlap C."/>
        </authorList>
    </citation>
    <scope>NUCLEOTIDE SEQUENCE [LARGE SCALE GENOMIC DNA]</scope>
    <source>
        <strain evidence="14 15">JCM 15774</strain>
    </source>
</reference>
<proteinExistence type="inferred from homology"/>
<dbReference type="Gene3D" id="1.10.8.500">
    <property type="entry name" value="HAMP domain in histidine kinase"/>
    <property type="match status" value="1"/>
</dbReference>
<comment type="subcellular location">
    <subcellularLocation>
        <location evidence="1">Cell membrane</location>
        <topology evidence="1">Multi-pass membrane protein</topology>
    </subcellularLocation>
</comment>
<keyword evidence="2" id="KW-1003">Cell membrane</keyword>
<dbReference type="Pfam" id="PF00015">
    <property type="entry name" value="MCPsignal"/>
    <property type="match status" value="1"/>
</dbReference>
<dbReference type="PANTHER" id="PTHR32089">
    <property type="entry name" value="METHYL-ACCEPTING CHEMOTAXIS PROTEIN MCPB"/>
    <property type="match status" value="1"/>
</dbReference>
<dbReference type="FunFam" id="1.10.287.950:FF:000001">
    <property type="entry name" value="Methyl-accepting chemotaxis sensory transducer"/>
    <property type="match status" value="1"/>
</dbReference>
<dbReference type="PROSITE" id="PS50111">
    <property type="entry name" value="CHEMOTAXIS_TRANSDUC_2"/>
    <property type="match status" value="1"/>
</dbReference>
<protein>
    <submittedName>
        <fullName evidence="14">Methyl-accepting chemotaxis protein</fullName>
    </submittedName>
</protein>
<dbReference type="PANTHER" id="PTHR32089:SF114">
    <property type="entry name" value="METHYL-ACCEPTING CHEMOTAXIS PROTEIN MCPB"/>
    <property type="match status" value="1"/>
</dbReference>
<evidence type="ECO:0000256" key="9">
    <source>
        <dbReference type="ARBA" id="ARBA00029447"/>
    </source>
</evidence>
<dbReference type="SMART" id="SM00304">
    <property type="entry name" value="HAMP"/>
    <property type="match status" value="2"/>
</dbReference>
<accession>A0A3M8D8A4</accession>
<dbReference type="GO" id="GO:0007165">
    <property type="term" value="P:signal transduction"/>
    <property type="evidence" value="ECO:0007669"/>
    <property type="project" value="UniProtKB-KW"/>
</dbReference>
<dbReference type="Proteomes" id="UP000269573">
    <property type="component" value="Unassembled WGS sequence"/>
</dbReference>
<comment type="similarity">
    <text evidence="9">Belongs to the methyl-accepting chemotaxis (MCP) protein family.</text>
</comment>
<evidence type="ECO:0000256" key="8">
    <source>
        <dbReference type="ARBA" id="ARBA00023224"/>
    </source>
</evidence>
<organism evidence="14 15">
    <name type="scientific">Brevibacillus nitrificans</name>
    <dbReference type="NCBI Taxonomy" id="651560"/>
    <lineage>
        <taxon>Bacteria</taxon>
        <taxon>Bacillati</taxon>
        <taxon>Bacillota</taxon>
        <taxon>Bacilli</taxon>
        <taxon>Bacillales</taxon>
        <taxon>Paenibacillaceae</taxon>
        <taxon>Brevibacillus</taxon>
    </lineage>
</organism>
<dbReference type="GO" id="GO:0005886">
    <property type="term" value="C:plasma membrane"/>
    <property type="evidence" value="ECO:0007669"/>
    <property type="project" value="UniProtKB-SubCell"/>
</dbReference>
<evidence type="ECO:0000256" key="10">
    <source>
        <dbReference type="PROSITE-ProRule" id="PRU00284"/>
    </source>
</evidence>
<dbReference type="Gene3D" id="1.10.287.950">
    <property type="entry name" value="Methyl-accepting chemotaxis protein"/>
    <property type="match status" value="1"/>
</dbReference>
<dbReference type="AlphaFoldDB" id="A0A3M8D8A4"/>
<dbReference type="CDD" id="cd11386">
    <property type="entry name" value="MCP_signal"/>
    <property type="match status" value="1"/>
</dbReference>
<keyword evidence="5 11" id="KW-0812">Transmembrane</keyword>
<dbReference type="InterPro" id="IPR004089">
    <property type="entry name" value="MCPsignal_dom"/>
</dbReference>
<evidence type="ECO:0000256" key="7">
    <source>
        <dbReference type="ARBA" id="ARBA00023136"/>
    </source>
</evidence>
<evidence type="ECO:0000313" key="14">
    <source>
        <dbReference type="EMBL" id="RNB83871.1"/>
    </source>
</evidence>
<feature type="transmembrane region" description="Helical" evidence="11">
    <location>
        <begin position="274"/>
        <end position="297"/>
    </location>
</feature>
<dbReference type="SUPFAM" id="SSF103190">
    <property type="entry name" value="Sensory domain-like"/>
    <property type="match status" value="1"/>
</dbReference>
<keyword evidence="7 11" id="KW-0472">Membrane</keyword>
<dbReference type="CDD" id="cd12912">
    <property type="entry name" value="PDC2_MCP_like"/>
    <property type="match status" value="1"/>
</dbReference>
<evidence type="ECO:0000259" key="13">
    <source>
        <dbReference type="PROSITE" id="PS50885"/>
    </source>
</evidence>
<feature type="domain" description="HAMP" evidence="13">
    <location>
        <begin position="298"/>
        <end position="350"/>
    </location>
</feature>
<dbReference type="EMBL" id="RHHU01000010">
    <property type="protein sequence ID" value="RNB83871.1"/>
    <property type="molecule type" value="Genomic_DNA"/>
</dbReference>
<dbReference type="CDD" id="cd06225">
    <property type="entry name" value="HAMP"/>
    <property type="match status" value="1"/>
</dbReference>
<keyword evidence="15" id="KW-1185">Reference proteome</keyword>
<evidence type="ECO:0000256" key="4">
    <source>
        <dbReference type="ARBA" id="ARBA00022500"/>
    </source>
</evidence>